<feature type="binding site" evidence="5">
    <location>
        <position position="16"/>
    </location>
    <ligand>
        <name>S-adenosyl-L-methionine</name>
        <dbReference type="ChEBI" id="CHEBI:59789"/>
    </ligand>
</feature>
<dbReference type="RefSeq" id="WP_182660074.1">
    <property type="nucleotide sequence ID" value="NZ_VKHS01000024.1"/>
</dbReference>
<protein>
    <submittedName>
        <fullName evidence="8">23S ribosomal RNA methyltransferase Erm</fullName>
    </submittedName>
</protein>
<dbReference type="InterPro" id="IPR029063">
    <property type="entry name" value="SAM-dependent_MTases_sf"/>
</dbReference>
<evidence type="ECO:0000256" key="4">
    <source>
        <dbReference type="ARBA" id="ARBA00022884"/>
    </source>
</evidence>
<dbReference type="SMART" id="SM00650">
    <property type="entry name" value="rADc"/>
    <property type="match status" value="1"/>
</dbReference>
<dbReference type="SUPFAM" id="SSF53335">
    <property type="entry name" value="S-adenosyl-L-methionine-dependent methyltransferases"/>
    <property type="match status" value="1"/>
</dbReference>
<dbReference type="InterPro" id="IPR020596">
    <property type="entry name" value="rRNA_Ade_Mease_Trfase_CS"/>
</dbReference>
<evidence type="ECO:0000256" key="1">
    <source>
        <dbReference type="ARBA" id="ARBA00022603"/>
    </source>
</evidence>
<dbReference type="GO" id="GO:0000179">
    <property type="term" value="F:rRNA (adenine-N6,N6-)-dimethyltransferase activity"/>
    <property type="evidence" value="ECO:0007669"/>
    <property type="project" value="UniProtKB-UniRule"/>
</dbReference>
<name>A0A7W3T013_9ACTN</name>
<evidence type="ECO:0000256" key="5">
    <source>
        <dbReference type="PROSITE-ProRule" id="PRU01026"/>
    </source>
</evidence>
<gene>
    <name evidence="8" type="primary">erm</name>
    <name evidence="8" type="ORF">FOE67_02390</name>
</gene>
<dbReference type="GO" id="GO:0005829">
    <property type="term" value="C:cytosol"/>
    <property type="evidence" value="ECO:0007669"/>
    <property type="project" value="TreeGrafter"/>
</dbReference>
<feature type="binding site" evidence="5">
    <location>
        <position position="14"/>
    </location>
    <ligand>
        <name>S-adenosyl-L-methionine</name>
        <dbReference type="ChEBI" id="CHEBI:59789"/>
    </ligand>
</feature>
<dbReference type="EMBL" id="VKHS01000024">
    <property type="protein sequence ID" value="MBB0228391.1"/>
    <property type="molecule type" value="Genomic_DNA"/>
</dbReference>
<feature type="binding site" evidence="5">
    <location>
        <position position="40"/>
    </location>
    <ligand>
        <name>S-adenosyl-L-methionine</name>
        <dbReference type="ChEBI" id="CHEBI:59789"/>
    </ligand>
</feature>
<feature type="binding site" evidence="5">
    <location>
        <position position="61"/>
    </location>
    <ligand>
        <name>S-adenosyl-L-methionine</name>
        <dbReference type="ChEBI" id="CHEBI:59789"/>
    </ligand>
</feature>
<dbReference type="PANTHER" id="PTHR11727:SF7">
    <property type="entry name" value="DIMETHYLADENOSINE TRANSFERASE-RELATED"/>
    <property type="match status" value="1"/>
</dbReference>
<proteinExistence type="inferred from homology"/>
<evidence type="ECO:0000256" key="3">
    <source>
        <dbReference type="ARBA" id="ARBA00022691"/>
    </source>
</evidence>
<feature type="binding site" evidence="5">
    <location>
        <position position="88"/>
    </location>
    <ligand>
        <name>S-adenosyl-L-methionine</name>
        <dbReference type="ChEBI" id="CHEBI:59789"/>
    </ligand>
</feature>
<dbReference type="NCBIfam" id="NF000499">
    <property type="entry name" value="Erm23S_rRNA_broad"/>
    <property type="match status" value="1"/>
</dbReference>
<dbReference type="InterPro" id="IPR001737">
    <property type="entry name" value="KsgA/Erm"/>
</dbReference>
<keyword evidence="3 5" id="KW-0949">S-adenosyl-L-methionine</keyword>
<feature type="region of interest" description="Disordered" evidence="6">
    <location>
        <begin position="257"/>
        <end position="281"/>
    </location>
</feature>
<keyword evidence="9" id="KW-1185">Reference proteome</keyword>
<accession>A0A7W3T013</accession>
<comment type="similarity">
    <text evidence="5">Belongs to the class I-like SAM-binding methyltransferase superfamily. rRNA adenine N(6)-methyltransferase family.</text>
</comment>
<evidence type="ECO:0000313" key="8">
    <source>
        <dbReference type="EMBL" id="MBB0228391.1"/>
    </source>
</evidence>
<sequence length="281" mass="31241">MPTYRGGRHEHGQNFLTDHTTIDRLSRLVADSTGPIIEIGPGQGRLTRELQKLGRSLTAVEIDSRLAGRLASTSQFRARKHVTVVNADFLHWTLPTTPYVVVGNVPFHLTTAILRKLLHDGAWTRVFLLVQWEVARRRAGIGGSSMITAQWWPWIDFSLHGRVPRSAFKPAPSVDGGLLVMTRRPPPLLRLDARETYRQFVHDVFTGRGRGIGEILANVSSSLGQRGAHRLLRDEGILPSSLPKDLSAEQWARLFTSASPTKGAKTGKNAHPTHSARRRGR</sequence>
<dbReference type="Gene3D" id="3.40.50.150">
    <property type="entry name" value="Vaccinia Virus protein VP39"/>
    <property type="match status" value="1"/>
</dbReference>
<dbReference type="AlphaFoldDB" id="A0A7W3T013"/>
<evidence type="ECO:0000256" key="6">
    <source>
        <dbReference type="SAM" id="MobiDB-lite"/>
    </source>
</evidence>
<keyword evidence="2 5" id="KW-0808">Transferase</keyword>
<feature type="domain" description="Ribosomal RNA adenine methylase transferase N-terminal" evidence="7">
    <location>
        <begin position="21"/>
        <end position="185"/>
    </location>
</feature>
<dbReference type="PANTHER" id="PTHR11727">
    <property type="entry name" value="DIMETHYLADENOSINE TRANSFERASE"/>
    <property type="match status" value="1"/>
</dbReference>
<comment type="caution">
    <text evidence="8">The sequence shown here is derived from an EMBL/GenBank/DDBJ whole genome shotgun (WGS) entry which is preliminary data.</text>
</comment>
<dbReference type="PROSITE" id="PS51689">
    <property type="entry name" value="SAM_RNA_A_N6_MT"/>
    <property type="match status" value="1"/>
</dbReference>
<organism evidence="8 9">
    <name type="scientific">Streptomyces calidiresistens</name>
    <dbReference type="NCBI Taxonomy" id="1485586"/>
    <lineage>
        <taxon>Bacteria</taxon>
        <taxon>Bacillati</taxon>
        <taxon>Actinomycetota</taxon>
        <taxon>Actinomycetes</taxon>
        <taxon>Kitasatosporales</taxon>
        <taxon>Streptomycetaceae</taxon>
        <taxon>Streptomyces</taxon>
    </lineage>
</organism>
<keyword evidence="1 5" id="KW-0489">Methyltransferase</keyword>
<evidence type="ECO:0000256" key="2">
    <source>
        <dbReference type="ARBA" id="ARBA00022679"/>
    </source>
</evidence>
<keyword evidence="4 5" id="KW-0694">RNA-binding</keyword>
<dbReference type="InterPro" id="IPR023165">
    <property type="entry name" value="rRNA_Ade_diMease-like_C"/>
</dbReference>
<dbReference type="CDD" id="cd02440">
    <property type="entry name" value="AdoMet_MTases"/>
    <property type="match status" value="1"/>
</dbReference>
<evidence type="ECO:0000313" key="9">
    <source>
        <dbReference type="Proteomes" id="UP000530234"/>
    </source>
</evidence>
<feature type="binding site" evidence="5">
    <location>
        <position position="104"/>
    </location>
    <ligand>
        <name>S-adenosyl-L-methionine</name>
        <dbReference type="ChEBI" id="CHEBI:59789"/>
    </ligand>
</feature>
<dbReference type="GO" id="GO:0003723">
    <property type="term" value="F:RNA binding"/>
    <property type="evidence" value="ECO:0007669"/>
    <property type="project" value="UniProtKB-UniRule"/>
</dbReference>
<evidence type="ECO:0000259" key="7">
    <source>
        <dbReference type="SMART" id="SM00650"/>
    </source>
</evidence>
<dbReference type="PROSITE" id="PS01131">
    <property type="entry name" value="RRNA_A_DIMETH"/>
    <property type="match status" value="1"/>
</dbReference>
<dbReference type="Pfam" id="PF00398">
    <property type="entry name" value="RrnaAD"/>
    <property type="match status" value="1"/>
</dbReference>
<reference evidence="9" key="1">
    <citation type="submission" date="2019-10" db="EMBL/GenBank/DDBJ databases">
        <title>Streptomyces sp. nov., a novel actinobacterium isolated from alkaline environment.</title>
        <authorList>
            <person name="Golinska P."/>
        </authorList>
    </citation>
    <scope>NUCLEOTIDE SEQUENCE [LARGE SCALE GENOMIC DNA]</scope>
    <source>
        <strain evidence="9">DSM 42108</strain>
    </source>
</reference>
<dbReference type="Proteomes" id="UP000530234">
    <property type="component" value="Unassembled WGS sequence"/>
</dbReference>
<dbReference type="InterPro" id="IPR020598">
    <property type="entry name" value="rRNA_Ade_methylase_Trfase_N"/>
</dbReference>
<dbReference type="Gene3D" id="1.10.8.100">
    <property type="entry name" value="Ribosomal RNA adenine dimethylase-like, domain 2"/>
    <property type="match status" value="1"/>
</dbReference>